<dbReference type="RefSeq" id="WP_164853152.1">
    <property type="nucleotide sequence ID" value="NZ_CP026095.1"/>
</dbReference>
<proteinExistence type="inferred from homology"/>
<evidence type="ECO:0000256" key="7">
    <source>
        <dbReference type="ARBA" id="ARBA00023136"/>
    </source>
</evidence>
<dbReference type="EMBL" id="CP026095">
    <property type="protein sequence ID" value="AZV41971.1"/>
    <property type="molecule type" value="Genomic_DNA"/>
</dbReference>
<dbReference type="PANTHER" id="PTHR34975">
    <property type="entry name" value="SPORE GERMINATION PROTEIN A2"/>
    <property type="match status" value="1"/>
</dbReference>
<dbReference type="NCBIfam" id="TIGR00912">
    <property type="entry name" value="2A0309"/>
    <property type="match status" value="1"/>
</dbReference>
<evidence type="ECO:0000256" key="4">
    <source>
        <dbReference type="ARBA" id="ARBA00022544"/>
    </source>
</evidence>
<gene>
    <name evidence="8" type="primary">gerKB</name>
    <name evidence="8" type="ORF">BAOM_1361</name>
</gene>
<keyword evidence="3" id="KW-0813">Transport</keyword>
<dbReference type="GO" id="GO:0016020">
    <property type="term" value="C:membrane"/>
    <property type="evidence" value="ECO:0007669"/>
    <property type="project" value="UniProtKB-SubCell"/>
</dbReference>
<keyword evidence="6" id="KW-1133">Transmembrane helix</keyword>
<dbReference type="KEGG" id="pasa:BAOM_1361"/>
<name>A0A3T0KP14_9BACI</name>
<evidence type="ECO:0000313" key="8">
    <source>
        <dbReference type="EMBL" id="AZV41971.1"/>
    </source>
</evidence>
<evidence type="ECO:0000256" key="2">
    <source>
        <dbReference type="ARBA" id="ARBA00007998"/>
    </source>
</evidence>
<protein>
    <submittedName>
        <fullName evidence="8">Spore gernimation protein</fullName>
    </submittedName>
</protein>
<keyword evidence="5" id="KW-0812">Transmembrane</keyword>
<comment type="subcellular location">
    <subcellularLocation>
        <location evidence="1">Membrane</location>
        <topology evidence="1">Multi-pass membrane protein</topology>
    </subcellularLocation>
</comment>
<comment type="similarity">
    <text evidence="2">Belongs to the amino acid-polyamine-organocation (APC) superfamily. Spore germination protein (SGP) (TC 2.A.3.9) family.</text>
</comment>
<keyword evidence="4" id="KW-0309">Germination</keyword>
<evidence type="ECO:0000256" key="6">
    <source>
        <dbReference type="ARBA" id="ARBA00022989"/>
    </source>
</evidence>
<dbReference type="Gene3D" id="1.20.1740.10">
    <property type="entry name" value="Amino acid/polyamine transporter I"/>
    <property type="match status" value="1"/>
</dbReference>
<sequence length="370" mass="41170">MLEHGKISAVQMGMMIYSAIVTTAILYLPASIYDYAGKDLWLSPILSAILGCIPVYVVYQLHRLYPGDSIIQYSCSIVGKIGGKLIGAIILLFILFISNQALWQYGEFVSSYFLPQTPQVVLLGTMAFVSSLAVYGGVEVMGRLSDLLTPVLLLMFLTIIILLLPDAQVKHMHPILGNGVTPVLKGAYFSNFWFCESLFITFFLPFLKDPEKGRKWGIVSVLLLLVIVVSTNLISLLVLGSATGSFNAPLMNAVQYISIAEFLSHLEATVMAFWITGAFVKMYVFYYVLALGTAQWFNLSDYRPLVLPIVFLSVVLAVWQVPNVSAFFVYSQTINSAVGPILFTMIPLFLLLIAFLRKNKKQEKQVEQQQ</sequence>
<evidence type="ECO:0000313" key="9">
    <source>
        <dbReference type="Proteomes" id="UP000283095"/>
    </source>
</evidence>
<dbReference type="InterPro" id="IPR004761">
    <property type="entry name" value="Spore_GerAB"/>
</dbReference>
<dbReference type="Proteomes" id="UP000283095">
    <property type="component" value="Chromosome"/>
</dbReference>
<dbReference type="AlphaFoldDB" id="A0A3T0KP14"/>
<organism evidence="8 9">
    <name type="scientific">Peribacillus asahii</name>
    <dbReference type="NCBI Taxonomy" id="228899"/>
    <lineage>
        <taxon>Bacteria</taxon>
        <taxon>Bacillati</taxon>
        <taxon>Bacillota</taxon>
        <taxon>Bacilli</taxon>
        <taxon>Bacillales</taxon>
        <taxon>Bacillaceae</taxon>
        <taxon>Peribacillus</taxon>
    </lineage>
</organism>
<dbReference type="Pfam" id="PF03845">
    <property type="entry name" value="Spore_permease"/>
    <property type="match status" value="1"/>
</dbReference>
<accession>A0A3T0KP14</accession>
<dbReference type="GO" id="GO:0009847">
    <property type="term" value="P:spore germination"/>
    <property type="evidence" value="ECO:0007669"/>
    <property type="project" value="InterPro"/>
</dbReference>
<evidence type="ECO:0000256" key="3">
    <source>
        <dbReference type="ARBA" id="ARBA00022448"/>
    </source>
</evidence>
<keyword evidence="7" id="KW-0472">Membrane</keyword>
<reference evidence="8 9" key="1">
    <citation type="submission" date="2018-01" db="EMBL/GenBank/DDBJ databases">
        <title>Bacillus asahii Genome sequencing and assembly.</title>
        <authorList>
            <person name="Jiang H."/>
            <person name="Feng Y."/>
            <person name="Zhao F."/>
            <person name="Lin X."/>
        </authorList>
    </citation>
    <scope>NUCLEOTIDE SEQUENCE [LARGE SCALE GENOMIC DNA]</scope>
    <source>
        <strain evidence="8 9">OM18</strain>
    </source>
</reference>
<evidence type="ECO:0000256" key="1">
    <source>
        <dbReference type="ARBA" id="ARBA00004141"/>
    </source>
</evidence>
<evidence type="ECO:0000256" key="5">
    <source>
        <dbReference type="ARBA" id="ARBA00022692"/>
    </source>
</evidence>
<dbReference type="PANTHER" id="PTHR34975:SF2">
    <property type="entry name" value="SPORE GERMINATION PROTEIN A2"/>
    <property type="match status" value="1"/>
</dbReference>